<dbReference type="GO" id="GO:0032040">
    <property type="term" value="C:small-subunit processome"/>
    <property type="evidence" value="ECO:0007669"/>
    <property type="project" value="TreeGrafter"/>
</dbReference>
<feature type="compositionally biased region" description="Acidic residues" evidence="1">
    <location>
        <begin position="1384"/>
        <end position="1397"/>
    </location>
</feature>
<feature type="compositionally biased region" description="Basic and acidic residues" evidence="1">
    <location>
        <begin position="2498"/>
        <end position="2513"/>
    </location>
</feature>
<feature type="compositionally biased region" description="Acidic residues" evidence="1">
    <location>
        <begin position="395"/>
        <end position="408"/>
    </location>
</feature>
<dbReference type="EMBL" id="KV425906">
    <property type="protein sequence ID" value="KZV99834.1"/>
    <property type="molecule type" value="Genomic_DNA"/>
</dbReference>
<feature type="region of interest" description="Disordered" evidence="1">
    <location>
        <begin position="122"/>
        <end position="228"/>
    </location>
</feature>
<feature type="domain" description="U3 small nucleolar RNA-associated protein 20 N-terminal" evidence="2">
    <location>
        <begin position="1176"/>
        <end position="1769"/>
    </location>
</feature>
<proteinExistence type="predicted"/>
<feature type="compositionally biased region" description="Polar residues" evidence="1">
    <location>
        <begin position="124"/>
        <end position="137"/>
    </location>
</feature>
<feature type="region of interest" description="Disordered" evidence="1">
    <location>
        <begin position="2498"/>
        <end position="2521"/>
    </location>
</feature>
<dbReference type="PANTHER" id="PTHR17695:SF11">
    <property type="entry name" value="SMALL SUBUNIT PROCESSOME COMPONENT 20 HOMOLOG"/>
    <property type="match status" value="1"/>
</dbReference>
<feature type="region of interest" description="Disordered" evidence="1">
    <location>
        <begin position="395"/>
        <end position="414"/>
    </location>
</feature>
<feature type="compositionally biased region" description="Polar residues" evidence="1">
    <location>
        <begin position="1"/>
        <end position="12"/>
    </location>
</feature>
<dbReference type="PANTHER" id="PTHR17695">
    <property type="entry name" value="SMALL SUBUNIT PROCESSOME COMPONENT 20 HOMOLOG"/>
    <property type="match status" value="1"/>
</dbReference>
<sequence length="2535" mass="279338">MAANSDQNTSAFTRALAEAETRQQQQLQANISFAGAGKRNLSFLEDDDDIFPSTIHLTSTGVSQLRPIAPYPSRGPYGSSSAVFRHATPTNNNFLASPLPTLDLTQYPFIWAIPGAPTMPIPPSSSRATANFRSRSPPTTPYVKRQRFDAPPLQPPSSNMRSPSPYPSPLSTPQPASISLQAERVDYTSTSSRRVTRSGRSFAQPCRRAAPGPSASVPRPSVQNHSYSTSPLPIALPALPAGLPTPTPGLPNVHEEPHKCVLQCSTSFNGVFKPGARPRGDRYKTHMFGSGTGKKNPPCSVAVQMGCTKDKLKSTGEISNVEVVGTFLLRKEPGLAPTFEYAQICGDLREALVAWYAQLVAQAESASEYGSVEQDGEADDGLTDRDAECDEEFDEEDLMYEMDPEETSALEPPRKRFRFQHQSYKSALQDVHLPSAVTATSLDDDLEDNSTHLHAQIERVVQVNLSPTFVTFVSRVLDKSRSLPLLLLHVDDVVDAWVTAVSDSEKEDDGLAVLLELLPALLHDLRSALQKHFDVLLSTLLAVLPRNHVSPRALTAALAALTSMFRLLLAADMVQGAYTALLAVLRRCNPEVQAAGAEVWAAVLRKLKAPAVRVTLEDIEDDVVAHALCCACQSVSTSLHTSAPTLVMQLLDTYSTSPSDALFKLLRRLVTALTHYCDTPLLRDGVVVKPSGFAPIADALTEHASRTQNVDVVAWAVGVRKGSRWTKEQLVALVNTGLAASNVKLASALVLASDMSAFNAVARPVLDSSFNHNVSHGLRVCAAVTGWTGWKGVALGIFTNPKDETDVKGYRRVQESFTAPTDEAKHLALSVLADLSDRSPSSSDTGFWDTVGSYVERNCDQLDLPTVLKLTPILARLAPHLARRVDALLDDEEADGWTLGAVLCALGRSEYDGRADDVKRWAGVVLREREDGNGSRCRWMRDEWTMDGLATLFEACGATAPTVDLTDALRSHKRRLRLAALRLLPADAVQRHMLAAENEPLDVSGSRGRAVRVTKLPSLVGETALPVALAWLLGQLKVNLRPIWEPTVKALAELASRFSEDVWEAVWAQLDSPPVAEDVVAEDAADEVEEMEKETERTWRDPTAFALDACVRRWESYEVAAKVDLQKARRTTDRLDSANYEIQLLRVLTILPSLAEKHSRLLAPKFLSLLSAGTKSKLGPWLSLFSKFANPKALYRSAELYTAYLALLAHPDRALQKDALACVMKFGYPGIARVEDNLRGLLDETKWRDEMASMASGVGEMGLDAQAEEVLVRVCYGLMTERRAGKERRAAALTLLGASGERALGVLVDLMLQPFGELSLDADGDLKAGEKQQLGFLAMLGDVLQSLGSSTGRYWDRLVTATVRFIDAAQRKIDDSVKTANTEDDKDEEEEKEEVADDSSVGALRAVRQAGLKRLATFFRFPAQTFDFAPYLRFAFASFISPRLPLLDRENTQAPSALLQMFVTWTEQPETIFFLVEFDDRLLPKMYDLLGAASVKPTVIARVLDVADRVLDMSADPESEEVAQRVLVPHVGALLANLSILVTRSSAKGTLNDLAQRQISILSRVAQHVKDPQQASTLLNLFAPLLKRPPRVVGERVKTDLLKICVELVPLVPDLGDRSSAAYLKMYELFAGLFSSLRLRSARTAAAAAFERLSQADISERAAQVAQLIVALNAFSVKRMEEPDFEARLGAYKMLNEDLHAQLSAHEWLPIFHNLLFFIQDTEELSLRQNSAYGLRRFIDRVASNEQEILLLFTRVVYPALKRSLRSQSEMVRAEVLGVIAYGVEKCDNVASLKEMRGLLAGGDEEANFFNNICHIQIHRRSRALRRLSEYVETGVVANATLAQIFLPLLGHPIYNSGTTDHLLVNEAITTTGIVAKHLSWVSYHALVQQYQKLIKEPKEKVPVKPLVRALVAVLDNFHFPMEAPVGEAETRQAAGDDAEEDEAPAEIWKADSRIMDAVSVKLLPSLLNILENREETEDGLRIPITIGIVRIALFLPEAQRRPQVSRLLTVVSQIFRSKSQDTRDLTRETLCKIVVMLGPEYLAETMKQLRGALLRGPHLHILAFVTHAILVHVTTNAPEQFSDLDAAVADIVHVAAEVIFGQSGKDVLSEDFKTKLKEVRGSSSRGLDTFALVSKCVSPAKLAALLLPVRTIMEETESAKVMAQVDDVLRRVASGLNSNPRLNPAELLVMCHTLVSQNAKFLTQTAEPSKKRDKIHRDVEVKIKRTVDAPTSHYVNNSHRFIALGLDVFVTAARRSKFNLQDTDTVSRLEPMVNVIGNTLYSRNANVLVLALKAAAAVVKYPLKNVDKALPVFGGTTESEVAQTALKTLATVMRDRTSSQVKEKDLTFLLDLLGPDLEEHERQASVFAILRAIVSRKFIVPEIYDMMDRVAQVMVTSQSPQVQELCRGVLLQFYLDYPQGKGRLQKQMNFLAKNLSYVFESGRKSVMELLGAVLAKFDPALMNEYATLFFVALVMVMANDDSPTCREMAAQLVATDPERAARRKAQHSEVKKESKKRKGRSVYIVQQKYHNGQA</sequence>
<dbReference type="Pfam" id="PF20416">
    <property type="entry name" value="UTP20"/>
    <property type="match status" value="1"/>
</dbReference>
<dbReference type="OrthoDB" id="360653at2759"/>
<dbReference type="InterPro" id="IPR046523">
    <property type="entry name" value="UTP20_dom"/>
</dbReference>
<dbReference type="FunCoup" id="A0A165MVR9">
    <property type="interactions" value="669"/>
</dbReference>
<dbReference type="GO" id="GO:0030686">
    <property type="term" value="C:90S preribosome"/>
    <property type="evidence" value="ECO:0007669"/>
    <property type="project" value="TreeGrafter"/>
</dbReference>
<organism evidence="4 5">
    <name type="scientific">Exidia glandulosa HHB12029</name>
    <dbReference type="NCBI Taxonomy" id="1314781"/>
    <lineage>
        <taxon>Eukaryota</taxon>
        <taxon>Fungi</taxon>
        <taxon>Dikarya</taxon>
        <taxon>Basidiomycota</taxon>
        <taxon>Agaricomycotina</taxon>
        <taxon>Agaricomycetes</taxon>
        <taxon>Auriculariales</taxon>
        <taxon>Exidiaceae</taxon>
        <taxon>Exidia</taxon>
    </lineage>
</organism>
<feature type="region of interest" description="Disordered" evidence="1">
    <location>
        <begin position="1377"/>
        <end position="1398"/>
    </location>
</feature>
<protein>
    <submittedName>
        <fullName evidence="4">Uncharacterized protein</fullName>
    </submittedName>
</protein>
<dbReference type="Proteomes" id="UP000077266">
    <property type="component" value="Unassembled WGS sequence"/>
</dbReference>
<gene>
    <name evidence="4" type="ORF">EXIGLDRAFT_697709</name>
</gene>
<accession>A0A165MVR9</accession>
<name>A0A165MVR9_EXIGL</name>
<dbReference type="InterPro" id="IPR052575">
    <property type="entry name" value="SSU_processome_comp_20"/>
</dbReference>
<feature type="compositionally biased region" description="Low complexity" evidence="1">
    <location>
        <begin position="188"/>
        <end position="201"/>
    </location>
</feature>
<dbReference type="STRING" id="1314781.A0A165MVR9"/>
<reference evidence="4 5" key="1">
    <citation type="journal article" date="2016" name="Mol. Biol. Evol.">
        <title>Comparative Genomics of Early-Diverging Mushroom-Forming Fungi Provides Insights into the Origins of Lignocellulose Decay Capabilities.</title>
        <authorList>
            <person name="Nagy L.G."/>
            <person name="Riley R."/>
            <person name="Tritt A."/>
            <person name="Adam C."/>
            <person name="Daum C."/>
            <person name="Floudas D."/>
            <person name="Sun H."/>
            <person name="Yadav J.S."/>
            <person name="Pangilinan J."/>
            <person name="Larsson K.H."/>
            <person name="Matsuura K."/>
            <person name="Barry K."/>
            <person name="Labutti K."/>
            <person name="Kuo R."/>
            <person name="Ohm R.A."/>
            <person name="Bhattacharya S.S."/>
            <person name="Shirouzu T."/>
            <person name="Yoshinaga Y."/>
            <person name="Martin F.M."/>
            <person name="Grigoriev I.V."/>
            <person name="Hibbett D.S."/>
        </authorList>
    </citation>
    <scope>NUCLEOTIDE SEQUENCE [LARGE SCALE GENOMIC DNA]</scope>
    <source>
        <strain evidence="4 5">HHB12029</strain>
    </source>
</reference>
<evidence type="ECO:0000313" key="5">
    <source>
        <dbReference type="Proteomes" id="UP000077266"/>
    </source>
</evidence>
<evidence type="ECO:0000313" key="4">
    <source>
        <dbReference type="EMBL" id="KZV99834.1"/>
    </source>
</evidence>
<evidence type="ECO:0000259" key="3">
    <source>
        <dbReference type="Pfam" id="PF20416"/>
    </source>
</evidence>
<feature type="domain" description="U3 small nucleolar RNA-associated protein 20" evidence="3">
    <location>
        <begin position="1974"/>
        <end position="2196"/>
    </location>
</feature>
<dbReference type="InterPro" id="IPR011430">
    <property type="entry name" value="UTP20_N"/>
</dbReference>
<keyword evidence="5" id="KW-1185">Reference proteome</keyword>
<dbReference type="Pfam" id="PF07539">
    <property type="entry name" value="UTP20_N"/>
    <property type="match status" value="1"/>
</dbReference>
<evidence type="ECO:0000259" key="2">
    <source>
        <dbReference type="Pfam" id="PF07539"/>
    </source>
</evidence>
<dbReference type="InterPro" id="IPR016024">
    <property type="entry name" value="ARM-type_fold"/>
</dbReference>
<evidence type="ECO:0000256" key="1">
    <source>
        <dbReference type="SAM" id="MobiDB-lite"/>
    </source>
</evidence>
<feature type="region of interest" description="Disordered" evidence="1">
    <location>
        <begin position="1"/>
        <end position="23"/>
    </location>
</feature>
<dbReference type="InParanoid" id="A0A165MVR9"/>
<dbReference type="SUPFAM" id="SSF48371">
    <property type="entry name" value="ARM repeat"/>
    <property type="match status" value="2"/>
</dbReference>